<reference evidence="6 7" key="1">
    <citation type="submission" date="2015-01" db="EMBL/GenBank/DDBJ databases">
        <title>The Genome Sequence of Exophiala xenobiotica CBS118157.</title>
        <authorList>
            <consortium name="The Broad Institute Genomics Platform"/>
            <person name="Cuomo C."/>
            <person name="de Hoog S."/>
            <person name="Gorbushina A."/>
            <person name="Stielow B."/>
            <person name="Teixiera M."/>
            <person name="Abouelleil A."/>
            <person name="Chapman S.B."/>
            <person name="Priest M."/>
            <person name="Young S.K."/>
            <person name="Wortman J."/>
            <person name="Nusbaum C."/>
            <person name="Birren B."/>
        </authorList>
    </citation>
    <scope>NUCLEOTIDE SEQUENCE [LARGE SCALE GENOMIC DNA]</scope>
    <source>
        <strain evidence="6 7">CBS 118157</strain>
    </source>
</reference>
<evidence type="ECO:0000256" key="2">
    <source>
        <dbReference type="ARBA" id="ARBA00022827"/>
    </source>
</evidence>
<proteinExistence type="predicted"/>
<keyword evidence="7" id="KW-1185">Reference proteome</keyword>
<evidence type="ECO:0000256" key="4">
    <source>
        <dbReference type="ARBA" id="ARBA00023033"/>
    </source>
</evidence>
<dbReference type="Gene3D" id="3.50.50.60">
    <property type="entry name" value="FAD/NAD(P)-binding domain"/>
    <property type="match status" value="1"/>
</dbReference>
<organism evidence="6 7">
    <name type="scientific">Exophiala xenobiotica</name>
    <dbReference type="NCBI Taxonomy" id="348802"/>
    <lineage>
        <taxon>Eukaryota</taxon>
        <taxon>Fungi</taxon>
        <taxon>Dikarya</taxon>
        <taxon>Ascomycota</taxon>
        <taxon>Pezizomycotina</taxon>
        <taxon>Eurotiomycetes</taxon>
        <taxon>Chaetothyriomycetidae</taxon>
        <taxon>Chaetothyriales</taxon>
        <taxon>Herpotrichiellaceae</taxon>
        <taxon>Exophiala</taxon>
    </lineage>
</organism>
<feature type="domain" description="FAD-binding" evidence="5">
    <location>
        <begin position="5"/>
        <end position="360"/>
    </location>
</feature>
<evidence type="ECO:0000313" key="6">
    <source>
        <dbReference type="EMBL" id="KIW57936.1"/>
    </source>
</evidence>
<dbReference type="PANTHER" id="PTHR46972:SF1">
    <property type="entry name" value="FAD DEPENDENT OXIDOREDUCTASE DOMAIN-CONTAINING PROTEIN"/>
    <property type="match status" value="1"/>
</dbReference>
<keyword evidence="3" id="KW-0560">Oxidoreductase</keyword>
<keyword evidence="2" id="KW-0274">FAD</keyword>
<name>A0A0D2BZQ5_9EURO</name>
<protein>
    <recommendedName>
        <fullName evidence="5">FAD-binding domain-containing protein</fullName>
    </recommendedName>
</protein>
<evidence type="ECO:0000259" key="5">
    <source>
        <dbReference type="Pfam" id="PF01494"/>
    </source>
</evidence>
<dbReference type="PRINTS" id="PR00420">
    <property type="entry name" value="RNGMNOXGNASE"/>
</dbReference>
<dbReference type="InterPro" id="IPR002938">
    <property type="entry name" value="FAD-bd"/>
</dbReference>
<gene>
    <name evidence="6" type="ORF">PV05_02492</name>
</gene>
<keyword evidence="4" id="KW-0503">Monooxygenase</keyword>
<dbReference type="AlphaFoldDB" id="A0A0D2BZQ5"/>
<evidence type="ECO:0000256" key="1">
    <source>
        <dbReference type="ARBA" id="ARBA00022630"/>
    </source>
</evidence>
<dbReference type="PANTHER" id="PTHR46972">
    <property type="entry name" value="MONOOXYGENASE ASQM-RELATED"/>
    <property type="match status" value="1"/>
</dbReference>
<keyword evidence="1" id="KW-0285">Flavoprotein</keyword>
<dbReference type="RefSeq" id="XP_013318520.1">
    <property type="nucleotide sequence ID" value="XM_013463066.1"/>
</dbReference>
<dbReference type="GO" id="GO:0071949">
    <property type="term" value="F:FAD binding"/>
    <property type="evidence" value="ECO:0007669"/>
    <property type="project" value="InterPro"/>
</dbReference>
<dbReference type="Pfam" id="PF01494">
    <property type="entry name" value="FAD_binding_3"/>
    <property type="match status" value="1"/>
</dbReference>
<dbReference type="EMBL" id="KN847318">
    <property type="protein sequence ID" value="KIW57936.1"/>
    <property type="molecule type" value="Genomic_DNA"/>
</dbReference>
<dbReference type="GeneID" id="25324400"/>
<accession>A0A0D2BZQ5</accession>
<dbReference type="STRING" id="348802.A0A0D2BZQ5"/>
<dbReference type="InterPro" id="IPR036188">
    <property type="entry name" value="FAD/NAD-bd_sf"/>
</dbReference>
<dbReference type="OrthoDB" id="655030at2759"/>
<dbReference type="GO" id="GO:0004497">
    <property type="term" value="F:monooxygenase activity"/>
    <property type="evidence" value="ECO:0007669"/>
    <property type="project" value="UniProtKB-KW"/>
</dbReference>
<dbReference type="SUPFAM" id="SSF51905">
    <property type="entry name" value="FAD/NAD(P)-binding domain"/>
    <property type="match status" value="1"/>
</dbReference>
<dbReference type="Proteomes" id="UP000054342">
    <property type="component" value="Unassembled WGS sequence"/>
</dbReference>
<evidence type="ECO:0000256" key="3">
    <source>
        <dbReference type="ARBA" id="ARBA00023002"/>
    </source>
</evidence>
<dbReference type="HOGENOM" id="CLU_009665_4_0_1"/>
<sequence length="432" mass="48509">MPFSIAIIGAGPSGLTLARLLQVANIDVSITIFERDASPKSRFYQGGTLDLHNGTGLAALKKAGLWEQALKYLRYEGEELSVADKNATVLFHQDEMPEVGVDYARPEIDREVLKDLLLHSVKPELLRWDKTLQSIDDRTGLLTFRDGSTAGPFDLVVGCDGAWSKVRTVLTGLRPRFSGVCGFECHIDEVNERFPDVSKMVGRGSYFAYSDRKSMTAQRMGDGSVKAAVWVMKEESYPADTMAAYGGDEGVLKSKILEDFQDWAPEMRKWIEVGARFRPWPLYELPIGQFWGHRKGFSLVGDAASLMTPFAGEGVNKAMKDALEVAEAIESALKGGGNGDVDEAVRKYEQEMFPRATKYQKRTMQNKQAMFRENGAVDFMVTMVDVVAQELGYDLNRGWLAWVPLRTAMWCWARFWQVLGQGRTMARRILWR</sequence>
<evidence type="ECO:0000313" key="7">
    <source>
        <dbReference type="Proteomes" id="UP000054342"/>
    </source>
</evidence>